<evidence type="ECO:0000313" key="2">
    <source>
        <dbReference type="EMBL" id="KAA0200892.1"/>
    </source>
</evidence>
<feature type="region of interest" description="Disordered" evidence="1">
    <location>
        <begin position="49"/>
        <end position="69"/>
    </location>
</feature>
<proteinExistence type="predicted"/>
<keyword evidence="3" id="KW-1185">Reference proteome</keyword>
<dbReference type="SUPFAM" id="SSF82615">
    <property type="entry name" value="Polo-box domain"/>
    <property type="match status" value="1"/>
</dbReference>
<dbReference type="Gene3D" id="3.30.1120.30">
    <property type="entry name" value="POLO box domain"/>
    <property type="match status" value="1"/>
</dbReference>
<dbReference type="OrthoDB" id="408964at2759"/>
<comment type="caution">
    <text evidence="2">The sequence shown here is derived from an EMBL/GenBank/DDBJ whole genome shotgun (WGS) entry which is preliminary data.</text>
</comment>
<feature type="compositionally biased region" description="Low complexity" evidence="1">
    <location>
        <begin position="51"/>
        <end position="69"/>
    </location>
</feature>
<organism evidence="2 3">
    <name type="scientific">Fasciolopsis buskii</name>
    <dbReference type="NCBI Taxonomy" id="27845"/>
    <lineage>
        <taxon>Eukaryota</taxon>
        <taxon>Metazoa</taxon>
        <taxon>Spiralia</taxon>
        <taxon>Lophotrochozoa</taxon>
        <taxon>Platyhelminthes</taxon>
        <taxon>Trematoda</taxon>
        <taxon>Digenea</taxon>
        <taxon>Plagiorchiida</taxon>
        <taxon>Echinostomata</taxon>
        <taxon>Echinostomatoidea</taxon>
        <taxon>Fasciolidae</taxon>
        <taxon>Fasciolopsis</taxon>
    </lineage>
</organism>
<evidence type="ECO:0000256" key="1">
    <source>
        <dbReference type="SAM" id="MobiDB-lite"/>
    </source>
</evidence>
<accession>A0A8E0VLX4</accession>
<protein>
    <submittedName>
        <fullName evidence="2">Uncharacterized protein</fullName>
    </submittedName>
</protein>
<gene>
    <name evidence="2" type="ORF">FBUS_10214</name>
</gene>
<dbReference type="Proteomes" id="UP000728185">
    <property type="component" value="Unassembled WGS sequence"/>
</dbReference>
<dbReference type="AlphaFoldDB" id="A0A8E0VLX4"/>
<name>A0A8E0VLX4_9TREM</name>
<dbReference type="InterPro" id="IPR036947">
    <property type="entry name" value="POLO_box_dom_sf"/>
</dbReference>
<dbReference type="EMBL" id="LUCM01000225">
    <property type="protein sequence ID" value="KAA0200892.1"/>
    <property type="molecule type" value="Genomic_DNA"/>
</dbReference>
<evidence type="ECO:0000313" key="3">
    <source>
        <dbReference type="Proteomes" id="UP000728185"/>
    </source>
</evidence>
<sequence>MRAVTYINSNRDFRTYQFSLLAKCGIIRELVDRLEYAVAMIDNMLAQNSGASKKSAPDSKSAAAPVSSADRQATVAGKAAAAKAIARLTKPEN</sequence>
<reference evidence="2" key="1">
    <citation type="submission" date="2019-05" db="EMBL/GenBank/DDBJ databases">
        <title>Annotation for the trematode Fasciolopsis buski.</title>
        <authorList>
            <person name="Choi Y.-J."/>
        </authorList>
    </citation>
    <scope>NUCLEOTIDE SEQUENCE</scope>
    <source>
        <strain evidence="2">HT</strain>
        <tissue evidence="2">Whole worm</tissue>
    </source>
</reference>